<protein>
    <recommendedName>
        <fullName evidence="2">Amidohydrolase-related domain-containing protein</fullName>
    </recommendedName>
</protein>
<dbReference type="EMBL" id="BARV01032067">
    <property type="protein sequence ID" value="GAI32510.1"/>
    <property type="molecule type" value="Genomic_DNA"/>
</dbReference>
<gene>
    <name evidence="1" type="ORF">S06H3_50621</name>
</gene>
<evidence type="ECO:0008006" key="2">
    <source>
        <dbReference type="Google" id="ProtNLM"/>
    </source>
</evidence>
<proteinExistence type="predicted"/>
<organism evidence="1">
    <name type="scientific">marine sediment metagenome</name>
    <dbReference type="NCBI Taxonomy" id="412755"/>
    <lineage>
        <taxon>unclassified sequences</taxon>
        <taxon>metagenomes</taxon>
        <taxon>ecological metagenomes</taxon>
    </lineage>
</organism>
<reference evidence="1" key="1">
    <citation type="journal article" date="2014" name="Front. Microbiol.">
        <title>High frequency of phylogenetically diverse reductive dehalogenase-homologous genes in deep subseafloor sedimentary metagenomes.</title>
        <authorList>
            <person name="Kawai M."/>
            <person name="Futagami T."/>
            <person name="Toyoda A."/>
            <person name="Takaki Y."/>
            <person name="Nishi S."/>
            <person name="Hori S."/>
            <person name="Arai W."/>
            <person name="Tsubouchi T."/>
            <person name="Morono Y."/>
            <person name="Uchiyama I."/>
            <person name="Ito T."/>
            <person name="Fujiyama A."/>
            <person name="Inagaki F."/>
            <person name="Takami H."/>
        </authorList>
    </citation>
    <scope>NUCLEOTIDE SEQUENCE</scope>
    <source>
        <strain evidence="1">Expedition CK06-06</strain>
    </source>
</reference>
<dbReference type="AlphaFoldDB" id="X1P0H5"/>
<name>X1P0H5_9ZZZZ</name>
<accession>X1P0H5</accession>
<feature type="non-terminal residue" evidence="1">
    <location>
        <position position="1"/>
    </location>
</feature>
<sequence length="145" mass="17101">TLARCKYYYENKYLFQSKNPHRFTKFYGQFPQNVILGTTIETNRHKLAEKYSEAPPTYERYVSISEICKEDGCPVMVSIEPIMDFDLKEFLEWFYDIEPEFVSIGADSKGHHLPEPSSIKVKQLIKALKEITEVKIKENLRRISR</sequence>
<comment type="caution">
    <text evidence="1">The sequence shown here is derived from an EMBL/GenBank/DDBJ whole genome shotgun (WGS) entry which is preliminary data.</text>
</comment>
<evidence type="ECO:0000313" key="1">
    <source>
        <dbReference type="EMBL" id="GAI32510.1"/>
    </source>
</evidence>